<evidence type="ECO:0000256" key="1">
    <source>
        <dbReference type="ARBA" id="ARBA00022679"/>
    </source>
</evidence>
<comment type="caution">
    <text evidence="4">The sequence shown here is derived from an EMBL/GenBank/DDBJ whole genome shotgun (WGS) entry which is preliminary data.</text>
</comment>
<proteinExistence type="predicted"/>
<dbReference type="GO" id="GO:0016747">
    <property type="term" value="F:acyltransferase activity, transferring groups other than amino-acyl groups"/>
    <property type="evidence" value="ECO:0007669"/>
    <property type="project" value="InterPro"/>
</dbReference>
<dbReference type="PANTHER" id="PTHR43072">
    <property type="entry name" value="N-ACETYLTRANSFERASE"/>
    <property type="match status" value="1"/>
</dbReference>
<dbReference type="SUPFAM" id="SSF55729">
    <property type="entry name" value="Acyl-CoA N-acyltransferases (Nat)"/>
    <property type="match status" value="1"/>
</dbReference>
<dbReference type="EMBL" id="LTAO01000039">
    <property type="protein sequence ID" value="KYG25995.1"/>
    <property type="molecule type" value="Genomic_DNA"/>
</dbReference>
<dbReference type="InterPro" id="IPR016181">
    <property type="entry name" value="Acyl_CoA_acyltransferase"/>
</dbReference>
<reference evidence="4" key="1">
    <citation type="submission" date="2016-02" db="EMBL/GenBank/DDBJ databases">
        <title>Genome sequence of Bacillus trypoxylicola KCTC 13244(T).</title>
        <authorList>
            <person name="Jeong H."/>
            <person name="Park S.-H."/>
            <person name="Choi S.-K."/>
        </authorList>
    </citation>
    <scope>NUCLEOTIDE SEQUENCE [LARGE SCALE GENOMIC DNA]</scope>
    <source>
        <strain evidence="4">KCTC 13244</strain>
    </source>
</reference>
<evidence type="ECO:0000256" key="2">
    <source>
        <dbReference type="ARBA" id="ARBA00023315"/>
    </source>
</evidence>
<dbReference type="Pfam" id="PF00583">
    <property type="entry name" value="Acetyltransf_1"/>
    <property type="match status" value="1"/>
</dbReference>
<sequence length="163" mass="18979">MDVLRIDRFDEENWNDIHAIYEEGLQTRNASFQLKAPIWEEWNKSHLTFCRFMIVHDLEVLGWAALSPVSNREVYKGVAEVSIYVALKHGGKGLGKKLLEHLVKESEKNGIWTLQANIFPENKASLHIHRSNGFRVVGRREKIAQLDGKWRDTILLERRSSRM</sequence>
<dbReference type="InterPro" id="IPR000182">
    <property type="entry name" value="GNAT_dom"/>
</dbReference>
<evidence type="ECO:0000259" key="3">
    <source>
        <dbReference type="PROSITE" id="PS51186"/>
    </source>
</evidence>
<gene>
    <name evidence="4" type="ORF">AZF04_12975</name>
</gene>
<dbReference type="STRING" id="519424.AZF04_12975"/>
<dbReference type="PROSITE" id="PS51186">
    <property type="entry name" value="GNAT"/>
    <property type="match status" value="1"/>
</dbReference>
<name>A0A161QCW5_9BACI</name>
<organism evidence="4 5">
    <name type="scientific">Alkalihalobacillus trypoxylicola</name>
    <dbReference type="NCBI Taxonomy" id="519424"/>
    <lineage>
        <taxon>Bacteria</taxon>
        <taxon>Bacillati</taxon>
        <taxon>Bacillota</taxon>
        <taxon>Bacilli</taxon>
        <taxon>Bacillales</taxon>
        <taxon>Bacillaceae</taxon>
        <taxon>Alkalihalobacillus</taxon>
    </lineage>
</organism>
<accession>A0A161QCW5</accession>
<keyword evidence="2" id="KW-0012">Acyltransferase</keyword>
<feature type="domain" description="N-acetyltransferase" evidence="3">
    <location>
        <begin position="4"/>
        <end position="157"/>
    </location>
</feature>
<dbReference type="AlphaFoldDB" id="A0A161QCW5"/>
<protein>
    <submittedName>
        <fullName evidence="4">Phosphinothricin acetyltransferase</fullName>
    </submittedName>
</protein>
<evidence type="ECO:0000313" key="5">
    <source>
        <dbReference type="Proteomes" id="UP000075806"/>
    </source>
</evidence>
<evidence type="ECO:0000313" key="4">
    <source>
        <dbReference type="EMBL" id="KYG25995.1"/>
    </source>
</evidence>
<keyword evidence="5" id="KW-1185">Reference proteome</keyword>
<dbReference type="Gene3D" id="3.40.630.30">
    <property type="match status" value="1"/>
</dbReference>
<keyword evidence="1 4" id="KW-0808">Transferase</keyword>
<dbReference type="PANTHER" id="PTHR43072:SF23">
    <property type="entry name" value="UPF0039 PROTEIN C11D3.02C"/>
    <property type="match status" value="1"/>
</dbReference>
<dbReference type="OrthoDB" id="9798006at2"/>
<dbReference type="Proteomes" id="UP000075806">
    <property type="component" value="Unassembled WGS sequence"/>
</dbReference>